<keyword evidence="3" id="KW-1185">Reference proteome</keyword>
<feature type="region of interest" description="Disordered" evidence="1">
    <location>
        <begin position="1"/>
        <end position="41"/>
    </location>
</feature>
<reference evidence="2" key="1">
    <citation type="submission" date="2025-08" db="UniProtKB">
        <authorList>
            <consortium name="Ensembl"/>
        </authorList>
    </citation>
    <scope>IDENTIFICATION</scope>
</reference>
<dbReference type="AlphaFoldDB" id="A0A671Q7X7"/>
<proteinExistence type="predicted"/>
<evidence type="ECO:0000313" key="3">
    <source>
        <dbReference type="Proteomes" id="UP000472260"/>
    </source>
</evidence>
<feature type="compositionally biased region" description="Polar residues" evidence="1">
    <location>
        <begin position="1"/>
        <end position="15"/>
    </location>
</feature>
<accession>A0A671Q7X7</accession>
<reference evidence="2" key="2">
    <citation type="submission" date="2025-09" db="UniProtKB">
        <authorList>
            <consortium name="Ensembl"/>
        </authorList>
    </citation>
    <scope>IDENTIFICATION</scope>
</reference>
<organism evidence="2 3">
    <name type="scientific">Sinocyclocheilus anshuiensis</name>
    <dbReference type="NCBI Taxonomy" id="1608454"/>
    <lineage>
        <taxon>Eukaryota</taxon>
        <taxon>Metazoa</taxon>
        <taxon>Chordata</taxon>
        <taxon>Craniata</taxon>
        <taxon>Vertebrata</taxon>
        <taxon>Euteleostomi</taxon>
        <taxon>Actinopterygii</taxon>
        <taxon>Neopterygii</taxon>
        <taxon>Teleostei</taxon>
        <taxon>Ostariophysi</taxon>
        <taxon>Cypriniformes</taxon>
        <taxon>Cyprinidae</taxon>
        <taxon>Cyprininae</taxon>
        <taxon>Sinocyclocheilus</taxon>
    </lineage>
</organism>
<evidence type="ECO:0000256" key="1">
    <source>
        <dbReference type="SAM" id="MobiDB-lite"/>
    </source>
</evidence>
<dbReference type="Proteomes" id="UP000472260">
    <property type="component" value="Unassembled WGS sequence"/>
</dbReference>
<sequence>MDSSESLHMATSPSRGSRRGDLTSSPGRDLPPFEDESEGILGDIIPDEEDGEELIGDGMERLATISVPLNIFFILMQLYEQICFHPNVLMLILGYCISKHQASEFKISLQRLLLHVDFYVGFLCK</sequence>
<protein>
    <submittedName>
        <fullName evidence="2">Uncharacterized protein</fullName>
    </submittedName>
</protein>
<name>A0A671Q7X7_9TELE</name>
<evidence type="ECO:0000313" key="2">
    <source>
        <dbReference type="Ensembl" id="ENSSANP00000064594.1"/>
    </source>
</evidence>
<dbReference type="Ensembl" id="ENSSANT00000068665.1">
    <property type="protein sequence ID" value="ENSSANP00000064594.1"/>
    <property type="gene ID" value="ENSSANG00000032202.1"/>
</dbReference>